<feature type="compositionally biased region" description="Basic residues" evidence="1">
    <location>
        <begin position="84"/>
        <end position="98"/>
    </location>
</feature>
<proteinExistence type="predicted"/>
<protein>
    <submittedName>
        <fullName evidence="2">Uncharacterized protein</fullName>
    </submittedName>
</protein>
<dbReference type="AlphaFoldDB" id="A0A6J4TJA7"/>
<feature type="non-terminal residue" evidence="2">
    <location>
        <position position="105"/>
    </location>
</feature>
<feature type="compositionally biased region" description="Basic and acidic residues" evidence="1">
    <location>
        <begin position="74"/>
        <end position="83"/>
    </location>
</feature>
<organism evidence="2">
    <name type="scientific">uncultured Solirubrobacteraceae bacterium</name>
    <dbReference type="NCBI Taxonomy" id="1162706"/>
    <lineage>
        <taxon>Bacteria</taxon>
        <taxon>Bacillati</taxon>
        <taxon>Actinomycetota</taxon>
        <taxon>Thermoleophilia</taxon>
        <taxon>Solirubrobacterales</taxon>
        <taxon>Solirubrobacteraceae</taxon>
        <taxon>environmental samples</taxon>
    </lineage>
</organism>
<feature type="compositionally biased region" description="Basic residues" evidence="1">
    <location>
        <begin position="46"/>
        <end position="56"/>
    </location>
</feature>
<accession>A0A6J4TJA7</accession>
<evidence type="ECO:0000313" key="2">
    <source>
        <dbReference type="EMBL" id="CAA9523931.1"/>
    </source>
</evidence>
<feature type="compositionally biased region" description="Basic and acidic residues" evidence="1">
    <location>
        <begin position="28"/>
        <end position="39"/>
    </location>
</feature>
<feature type="region of interest" description="Disordered" evidence="1">
    <location>
        <begin position="1"/>
        <end position="105"/>
    </location>
</feature>
<dbReference type="EMBL" id="CADCVO010000556">
    <property type="protein sequence ID" value="CAA9523931.1"/>
    <property type="molecule type" value="Genomic_DNA"/>
</dbReference>
<evidence type="ECO:0000256" key="1">
    <source>
        <dbReference type="SAM" id="MobiDB-lite"/>
    </source>
</evidence>
<sequence>GVRRGQELRGHRQGQGAAQQGVPVPPAHRADAPDRDRADAVGGGRHDRRPRPRGRPARGDGDLPPRVRRVRAARARDRGDGGHLRARRAARGARRPGPRGRPAGV</sequence>
<reference evidence="2" key="1">
    <citation type="submission" date="2020-02" db="EMBL/GenBank/DDBJ databases">
        <authorList>
            <person name="Meier V. D."/>
        </authorList>
    </citation>
    <scope>NUCLEOTIDE SEQUENCE</scope>
    <source>
        <strain evidence="2">AVDCRST_MAG13</strain>
    </source>
</reference>
<feature type="compositionally biased region" description="Basic and acidic residues" evidence="1">
    <location>
        <begin position="1"/>
        <end position="10"/>
    </location>
</feature>
<gene>
    <name evidence="2" type="ORF">AVDCRST_MAG13-3573</name>
</gene>
<feature type="non-terminal residue" evidence="2">
    <location>
        <position position="1"/>
    </location>
</feature>
<name>A0A6J4TJA7_9ACTN</name>